<feature type="compositionally biased region" description="Polar residues" evidence="6">
    <location>
        <begin position="136"/>
        <end position="145"/>
    </location>
</feature>
<keyword evidence="2" id="KW-0805">Transcription regulation</keyword>
<evidence type="ECO:0000256" key="1">
    <source>
        <dbReference type="ARBA" id="ARBA00022723"/>
    </source>
</evidence>
<proteinExistence type="predicted"/>
<comment type="caution">
    <text evidence="8">The sequence shown here is derived from an EMBL/GenBank/DDBJ whole genome shotgun (WGS) entry which is preliminary data.</text>
</comment>
<dbReference type="InterPro" id="IPR007219">
    <property type="entry name" value="XnlR_reg_dom"/>
</dbReference>
<feature type="region of interest" description="Disordered" evidence="6">
    <location>
        <begin position="112"/>
        <end position="157"/>
    </location>
</feature>
<evidence type="ECO:0000256" key="3">
    <source>
        <dbReference type="ARBA" id="ARBA00023125"/>
    </source>
</evidence>
<dbReference type="PANTHER" id="PTHR46910">
    <property type="entry name" value="TRANSCRIPTION FACTOR PDR1"/>
    <property type="match status" value="1"/>
</dbReference>
<dbReference type="GO" id="GO:0003677">
    <property type="term" value="F:DNA binding"/>
    <property type="evidence" value="ECO:0007669"/>
    <property type="project" value="UniProtKB-KW"/>
</dbReference>
<evidence type="ECO:0000313" key="8">
    <source>
        <dbReference type="EMBL" id="KAJ5093800.1"/>
    </source>
</evidence>
<dbReference type="InterPro" id="IPR050987">
    <property type="entry name" value="AtrR-like"/>
</dbReference>
<dbReference type="Pfam" id="PF04082">
    <property type="entry name" value="Fungal_trans"/>
    <property type="match status" value="1"/>
</dbReference>
<keyword evidence="4" id="KW-0804">Transcription</keyword>
<evidence type="ECO:0000259" key="7">
    <source>
        <dbReference type="Pfam" id="PF04082"/>
    </source>
</evidence>
<dbReference type="AlphaFoldDB" id="A0A9W9F545"/>
<dbReference type="EMBL" id="JAPQKH010000006">
    <property type="protein sequence ID" value="KAJ5093800.1"/>
    <property type="molecule type" value="Genomic_DNA"/>
</dbReference>
<dbReference type="CDD" id="cd00067">
    <property type="entry name" value="GAL4"/>
    <property type="match status" value="1"/>
</dbReference>
<dbReference type="OrthoDB" id="2123952at2759"/>
<protein>
    <recommendedName>
        <fullName evidence="7">Xylanolytic transcriptional activator regulatory domain-containing protein</fullName>
    </recommendedName>
</protein>
<evidence type="ECO:0000256" key="2">
    <source>
        <dbReference type="ARBA" id="ARBA00023015"/>
    </source>
</evidence>
<dbReference type="GO" id="GO:0008270">
    <property type="term" value="F:zinc ion binding"/>
    <property type="evidence" value="ECO:0007669"/>
    <property type="project" value="InterPro"/>
</dbReference>
<dbReference type="GO" id="GO:0000981">
    <property type="term" value="F:DNA-binding transcription factor activity, RNA polymerase II-specific"/>
    <property type="evidence" value="ECO:0007669"/>
    <property type="project" value="InterPro"/>
</dbReference>
<evidence type="ECO:0000256" key="4">
    <source>
        <dbReference type="ARBA" id="ARBA00023163"/>
    </source>
</evidence>
<keyword evidence="5" id="KW-0539">Nucleus</keyword>
<dbReference type="Gene3D" id="4.10.240.10">
    <property type="entry name" value="Zn(2)-C6 fungal-type DNA-binding domain"/>
    <property type="match status" value="1"/>
</dbReference>
<gene>
    <name evidence="8" type="ORF">N7456_009661</name>
</gene>
<dbReference type="PANTHER" id="PTHR46910:SF18">
    <property type="entry name" value="ZN(II)2CYS6 TRANSCRIPTION FACTOR (EUROFUNG)"/>
    <property type="match status" value="1"/>
</dbReference>
<dbReference type="InterPro" id="IPR036864">
    <property type="entry name" value="Zn2-C6_fun-type_DNA-bd_sf"/>
</dbReference>
<evidence type="ECO:0000256" key="6">
    <source>
        <dbReference type="SAM" id="MobiDB-lite"/>
    </source>
</evidence>
<keyword evidence="1" id="KW-0479">Metal-binding</keyword>
<accession>A0A9W9F545</accession>
<dbReference type="Proteomes" id="UP001149165">
    <property type="component" value="Unassembled WGS sequence"/>
</dbReference>
<dbReference type="GO" id="GO:0006351">
    <property type="term" value="P:DNA-templated transcription"/>
    <property type="evidence" value="ECO:0007669"/>
    <property type="project" value="InterPro"/>
</dbReference>
<evidence type="ECO:0000256" key="5">
    <source>
        <dbReference type="ARBA" id="ARBA00023242"/>
    </source>
</evidence>
<dbReference type="CDD" id="cd12148">
    <property type="entry name" value="fungal_TF_MHR"/>
    <property type="match status" value="1"/>
</dbReference>
<feature type="non-terminal residue" evidence="8">
    <location>
        <position position="708"/>
    </location>
</feature>
<feature type="domain" description="Xylanolytic transcriptional activator regulatory" evidence="7">
    <location>
        <begin position="202"/>
        <end position="390"/>
    </location>
</feature>
<name>A0A9W9F545_9EURO</name>
<organism evidence="8 9">
    <name type="scientific">Penicillium angulare</name>
    <dbReference type="NCBI Taxonomy" id="116970"/>
    <lineage>
        <taxon>Eukaryota</taxon>
        <taxon>Fungi</taxon>
        <taxon>Dikarya</taxon>
        <taxon>Ascomycota</taxon>
        <taxon>Pezizomycotina</taxon>
        <taxon>Eurotiomycetes</taxon>
        <taxon>Eurotiomycetidae</taxon>
        <taxon>Eurotiales</taxon>
        <taxon>Aspergillaceae</taxon>
        <taxon>Penicillium</taxon>
    </lineage>
</organism>
<reference evidence="8" key="2">
    <citation type="journal article" date="2023" name="IMA Fungus">
        <title>Comparative genomic study of the Penicillium genus elucidates a diverse pangenome and 15 lateral gene transfer events.</title>
        <authorList>
            <person name="Petersen C."/>
            <person name="Sorensen T."/>
            <person name="Nielsen M.R."/>
            <person name="Sondergaard T.E."/>
            <person name="Sorensen J.L."/>
            <person name="Fitzpatrick D.A."/>
            <person name="Frisvad J.C."/>
            <person name="Nielsen K.L."/>
        </authorList>
    </citation>
    <scope>NUCLEOTIDE SEQUENCE</scope>
    <source>
        <strain evidence="8">IBT 30069</strain>
    </source>
</reference>
<reference evidence="8" key="1">
    <citation type="submission" date="2022-11" db="EMBL/GenBank/DDBJ databases">
        <authorList>
            <person name="Petersen C."/>
        </authorList>
    </citation>
    <scope>NUCLEOTIDE SEQUENCE</scope>
    <source>
        <strain evidence="8">IBT 30069</strain>
    </source>
</reference>
<keyword evidence="9" id="KW-1185">Reference proteome</keyword>
<sequence length="708" mass="79136">HHLIIICCQYEASYWREALCECRKNRENFNASLRLVGFPPAFQCAPSPPVTWRDRKCQSETNSLCTGDFCNRRSIKCTRGEDPLGRCQNCADFDVPCTFDRPAKRRGVKAGTKVFGLASRPTPEHQVPVGRENAPQRASGSSASRSENHFDSGSLPSLTGDPWTSFNTGWSTAEGYDDDGALRNSWKAFAISCDQQIRNLVQVYFEIVYPIFPLFHKQSFIRKINNDDHLRNQSLFASTMAVCSLVSGRARDGALYTERWHREELSEPPSEAFYAAAKDSLPRDLAAAKGFNYMRACAILAIASIQNGQIKNMQKYSGMYHTLTTMEGFHDEKLWPKDLNPIEIEERRRLFWSIYTLDIYSTIVWGGVIRYREAHSLVRYPSEIDDEFITHQGYRMPPISPVSSGQGDVPAAARHPVSWMHGWNFTTDLYRILEHVVDGTRRKFSSANGTQEVWSLFSPASMSEPAVMERVLSMYAALPPQFRETPPTTGDIGQDLFGFQSANIQATLQLLRMVLLSAEEIGVDKKCDVAGELLSVFSKVPVEYLKAISSPLLHHLGGIGYILGSVMEGNLSDVSYQRVRTLLLEMANLLHRLEVGLHRAAGASERLRSQVDRIDGYMRTSRLVNLSAIPPLSSAPNGATPPVDMKPEAMVPPPGYQQNIPPGPPPVGSAAPMGNQMMQFQLPPELLADWPWPLDNSHSEGFLPLAFE</sequence>
<evidence type="ECO:0000313" key="9">
    <source>
        <dbReference type="Proteomes" id="UP001149165"/>
    </source>
</evidence>
<keyword evidence="3" id="KW-0238">DNA-binding</keyword>
<dbReference type="InterPro" id="IPR001138">
    <property type="entry name" value="Zn2Cys6_DnaBD"/>
</dbReference>